<comment type="subcellular location">
    <subcellularLocation>
        <location evidence="1 8">Cytoplasm</location>
    </subcellularLocation>
</comment>
<evidence type="ECO:0000256" key="5">
    <source>
        <dbReference type="ARBA" id="ARBA00023167"/>
    </source>
</evidence>
<dbReference type="PANTHER" id="PTHR20919">
    <property type="entry name" value="HOMOSERINE O-SUCCINYLTRANSFERASE"/>
    <property type="match status" value="1"/>
</dbReference>
<sequence>MPITIQDALPAAKILESENIFVMTQARAIQQDIRPLKIVILNLMPTKIETETQLLRLLSYSPLQLDIEFMTMETHTSKNTSASHINTFYKTFSELREEKFDGMIITGAPVELLDFSEVDYWEELCEVMEWSRHNVYSVLHICWGAQAALYYHFGVPKYTLPKKVSGIYDHIVFAPHHPLMRGFDETYRAPHSRHTGVLQEDINKVPELMILSVSRLAGVHIIANKNGRQFFLTGHSEYDRDTLAKEYIRDVKKGLDPEIPYHYFPNDDPMATPPFVWRSGASLLFSNWLNYYVYQQTPYDLKDLDFI</sequence>
<dbReference type="Proteomes" id="UP000651482">
    <property type="component" value="Unassembled WGS sequence"/>
</dbReference>
<dbReference type="GO" id="GO:0005737">
    <property type="term" value="C:cytoplasm"/>
    <property type="evidence" value="ECO:0007669"/>
    <property type="project" value="UniProtKB-SubCell"/>
</dbReference>
<dbReference type="GO" id="GO:0008899">
    <property type="term" value="F:homoserine O-succinyltransferase activity"/>
    <property type="evidence" value="ECO:0007669"/>
    <property type="project" value="UniProtKB-UniRule"/>
</dbReference>
<dbReference type="GO" id="GO:0019281">
    <property type="term" value="P:L-methionine biosynthetic process from homoserine via O-succinyl-L-homoserine and cystathionine"/>
    <property type="evidence" value="ECO:0007669"/>
    <property type="project" value="InterPro"/>
</dbReference>
<feature type="binding site" evidence="8">
    <location>
        <position position="192"/>
    </location>
    <ligand>
        <name>substrate</name>
    </ligand>
</feature>
<proteinExistence type="inferred from homology"/>
<feature type="site" description="Important for substrate specificity" evidence="8">
    <location>
        <position position="192"/>
    </location>
</feature>
<comment type="catalytic activity">
    <reaction evidence="7 8">
        <text>L-homoserine + acetyl-CoA = O-acetyl-L-homoserine + CoA</text>
        <dbReference type="Rhea" id="RHEA:13701"/>
        <dbReference type="ChEBI" id="CHEBI:57287"/>
        <dbReference type="ChEBI" id="CHEBI:57288"/>
        <dbReference type="ChEBI" id="CHEBI:57476"/>
        <dbReference type="ChEBI" id="CHEBI:57716"/>
        <dbReference type="EC" id="2.3.1.31"/>
    </reaction>
</comment>
<evidence type="ECO:0000256" key="2">
    <source>
        <dbReference type="ARBA" id="ARBA00022490"/>
    </source>
</evidence>
<dbReference type="SUPFAM" id="SSF52317">
    <property type="entry name" value="Class I glutamine amidotransferase-like"/>
    <property type="match status" value="1"/>
</dbReference>
<keyword evidence="11" id="KW-1185">Reference proteome</keyword>
<evidence type="ECO:0000256" key="3">
    <source>
        <dbReference type="ARBA" id="ARBA00022605"/>
    </source>
</evidence>
<dbReference type="RefSeq" id="WP_249317834.1">
    <property type="nucleotide sequence ID" value="NZ_JACRSN010000001.1"/>
</dbReference>
<reference evidence="10" key="1">
    <citation type="submission" date="2020-08" db="EMBL/GenBank/DDBJ databases">
        <title>Genome public.</title>
        <authorList>
            <person name="Liu C."/>
            <person name="Sun Q."/>
        </authorList>
    </citation>
    <scope>NUCLEOTIDE SEQUENCE</scope>
    <source>
        <strain evidence="10">NSJ-40</strain>
    </source>
</reference>
<organism evidence="10 11">
    <name type="scientific">Yeguia hominis</name>
    <dbReference type="NCBI Taxonomy" id="2763662"/>
    <lineage>
        <taxon>Bacteria</taxon>
        <taxon>Bacillati</taxon>
        <taxon>Bacillota</taxon>
        <taxon>Clostridia</taxon>
        <taxon>Eubacteriales</taxon>
        <taxon>Yeguiaceae</taxon>
        <taxon>Yeguia</taxon>
    </lineage>
</organism>
<name>A0A926HRB8_9FIRM</name>
<keyword evidence="2 8" id="KW-0963">Cytoplasm</keyword>
<feature type="active site" description="Acyl-thioester intermediate" evidence="8 9">
    <location>
        <position position="142"/>
    </location>
</feature>
<dbReference type="Gene3D" id="3.40.50.880">
    <property type="match status" value="1"/>
</dbReference>
<evidence type="ECO:0000256" key="6">
    <source>
        <dbReference type="ARBA" id="ARBA00023315"/>
    </source>
</evidence>
<dbReference type="Pfam" id="PF04204">
    <property type="entry name" value="HTS"/>
    <property type="match status" value="1"/>
</dbReference>
<dbReference type="InterPro" id="IPR029062">
    <property type="entry name" value="Class_I_gatase-like"/>
</dbReference>
<dbReference type="PANTHER" id="PTHR20919:SF0">
    <property type="entry name" value="HOMOSERINE O-SUCCINYLTRANSFERASE"/>
    <property type="match status" value="1"/>
</dbReference>
<evidence type="ECO:0000256" key="9">
    <source>
        <dbReference type="PIRSR" id="PIRSR000450-1"/>
    </source>
</evidence>
<protein>
    <recommendedName>
        <fullName evidence="8">Homoserine O-acetyltransferase</fullName>
        <shortName evidence="8">HAT</shortName>
        <ecNumber evidence="8">2.3.1.31</ecNumber>
    </recommendedName>
    <alternativeName>
        <fullName evidence="8">Homoserine transacetylase</fullName>
        <shortName evidence="8">HTA</shortName>
    </alternativeName>
</protein>
<comment type="function">
    <text evidence="8">Transfers an acetyl group from acetyl-CoA to L-homoserine, forming acetyl-L-homoserine.</text>
</comment>
<evidence type="ECO:0000313" key="11">
    <source>
        <dbReference type="Proteomes" id="UP000651482"/>
    </source>
</evidence>
<dbReference type="PIRSF" id="PIRSF000450">
    <property type="entry name" value="H_ser_succinyltr"/>
    <property type="match status" value="1"/>
</dbReference>
<comment type="caution">
    <text evidence="8">Lacks conserved residue(s) required for the propagation of feature annotation.</text>
</comment>
<keyword evidence="6 8" id="KW-0012">Acyltransferase</keyword>
<gene>
    <name evidence="10" type="primary">metA</name>
    <name evidence="8" type="synonym">metAA</name>
    <name evidence="10" type="ORF">IAG03_01130</name>
</gene>
<dbReference type="CDD" id="cd03131">
    <property type="entry name" value="GATase1_HTS"/>
    <property type="match status" value="1"/>
</dbReference>
<evidence type="ECO:0000256" key="8">
    <source>
        <dbReference type="HAMAP-Rule" id="MF_00295"/>
    </source>
</evidence>
<dbReference type="InterPro" id="IPR033752">
    <property type="entry name" value="MetA_family"/>
</dbReference>
<feature type="active site" description="Proton acceptor" evidence="8">
    <location>
        <position position="235"/>
    </location>
</feature>
<dbReference type="EMBL" id="JACRSN010000001">
    <property type="protein sequence ID" value="MBC8532625.1"/>
    <property type="molecule type" value="Genomic_DNA"/>
</dbReference>
<comment type="caution">
    <text evidence="10">The sequence shown here is derived from an EMBL/GenBank/DDBJ whole genome shotgun (WGS) entry which is preliminary data.</text>
</comment>
<dbReference type="InterPro" id="IPR005697">
    <property type="entry name" value="HST_MetA"/>
</dbReference>
<feature type="binding site" evidence="8">
    <location>
        <position position="249"/>
    </location>
    <ligand>
        <name>substrate</name>
    </ligand>
</feature>
<dbReference type="FunFam" id="3.40.50.880:FF:000004">
    <property type="entry name" value="Homoserine O-succinyltransferase"/>
    <property type="match status" value="1"/>
</dbReference>
<feature type="active site" evidence="8">
    <location>
        <position position="237"/>
    </location>
</feature>
<evidence type="ECO:0000313" key="10">
    <source>
        <dbReference type="EMBL" id="MBC8532625.1"/>
    </source>
</evidence>
<keyword evidence="3 8" id="KW-0028">Amino-acid biosynthesis</keyword>
<comment type="pathway">
    <text evidence="8">Amino-acid biosynthesis; L-methionine biosynthesis via de novo pathway; O-acetyl-L-homoserine from L-homoserine: step 1/1.</text>
</comment>
<feature type="binding site" evidence="8">
    <location>
        <position position="163"/>
    </location>
    <ligand>
        <name>substrate</name>
    </ligand>
</feature>
<dbReference type="GO" id="GO:0004414">
    <property type="term" value="F:homoserine O-acetyltransferase activity"/>
    <property type="evidence" value="ECO:0007669"/>
    <property type="project" value="UniProtKB-EC"/>
</dbReference>
<keyword evidence="5 8" id="KW-0486">Methionine biosynthesis</keyword>
<evidence type="ECO:0000256" key="4">
    <source>
        <dbReference type="ARBA" id="ARBA00022679"/>
    </source>
</evidence>
<evidence type="ECO:0000256" key="1">
    <source>
        <dbReference type="ARBA" id="ARBA00004496"/>
    </source>
</evidence>
<dbReference type="AlphaFoldDB" id="A0A926HRB8"/>
<dbReference type="NCBIfam" id="TIGR01001">
    <property type="entry name" value="metA"/>
    <property type="match status" value="1"/>
</dbReference>
<comment type="similarity">
    <text evidence="8">Belongs to the MetA family.</text>
</comment>
<keyword evidence="4 8" id="KW-0808">Transferase</keyword>
<dbReference type="EC" id="2.3.1.31" evidence="8"/>
<evidence type="ECO:0000256" key="7">
    <source>
        <dbReference type="ARBA" id="ARBA00049043"/>
    </source>
</evidence>
<accession>A0A926HRB8</accession>
<dbReference type="HAMAP" id="MF_00295">
    <property type="entry name" value="MetA_acyltransf"/>
    <property type="match status" value="1"/>
</dbReference>
<feature type="site" description="Important for acyl-CoA specificity" evidence="8">
    <location>
        <position position="111"/>
    </location>
</feature>